<evidence type="ECO:0000256" key="1">
    <source>
        <dbReference type="SAM" id="MobiDB-lite"/>
    </source>
</evidence>
<feature type="region of interest" description="Disordered" evidence="1">
    <location>
        <begin position="69"/>
        <end position="131"/>
    </location>
</feature>
<organism evidence="2 3">
    <name type="scientific">Austropuccinia psidii MF-1</name>
    <dbReference type="NCBI Taxonomy" id="1389203"/>
    <lineage>
        <taxon>Eukaryota</taxon>
        <taxon>Fungi</taxon>
        <taxon>Dikarya</taxon>
        <taxon>Basidiomycota</taxon>
        <taxon>Pucciniomycotina</taxon>
        <taxon>Pucciniomycetes</taxon>
        <taxon>Pucciniales</taxon>
        <taxon>Sphaerophragmiaceae</taxon>
        <taxon>Austropuccinia</taxon>
    </lineage>
</organism>
<gene>
    <name evidence="2" type="ORF">O181_002114</name>
</gene>
<keyword evidence="3" id="KW-1185">Reference proteome</keyword>
<comment type="caution">
    <text evidence="2">The sequence shown here is derived from an EMBL/GenBank/DDBJ whole genome shotgun (WGS) entry which is preliminary data.</text>
</comment>
<proteinExistence type="predicted"/>
<accession>A0A9Q3GCJ4</accession>
<reference evidence="2" key="1">
    <citation type="submission" date="2021-03" db="EMBL/GenBank/DDBJ databases">
        <title>Draft genome sequence of rust myrtle Austropuccinia psidii MF-1, a brazilian biotype.</title>
        <authorList>
            <person name="Quecine M.C."/>
            <person name="Pachon D.M.R."/>
            <person name="Bonatelli M.L."/>
            <person name="Correr F.H."/>
            <person name="Franceschini L.M."/>
            <person name="Leite T.F."/>
            <person name="Margarido G.R.A."/>
            <person name="Almeida C.A."/>
            <person name="Ferrarezi J.A."/>
            <person name="Labate C.A."/>
        </authorList>
    </citation>
    <scope>NUCLEOTIDE SEQUENCE</scope>
    <source>
        <strain evidence="2">MF-1</strain>
    </source>
</reference>
<sequence length="152" mass="17585">MENKRFNLASNLAELGASFQKIFLRKISFKDLIKITKGCNPNKQFKIIEEREAKIRENKAKIQAIPEKKIQKAHILTPQGSQGVDQPRSPVDSHRSEPRKSVAKSNHYSQFQGVSRRRQGPNGSKNTLFNQRQKELEPMIQSFLDVTWWNLI</sequence>
<dbReference type="EMBL" id="AVOT02000342">
    <property type="protein sequence ID" value="MBW0462399.1"/>
    <property type="molecule type" value="Genomic_DNA"/>
</dbReference>
<dbReference type="AlphaFoldDB" id="A0A9Q3GCJ4"/>
<name>A0A9Q3GCJ4_9BASI</name>
<dbReference type="Proteomes" id="UP000765509">
    <property type="component" value="Unassembled WGS sequence"/>
</dbReference>
<protein>
    <submittedName>
        <fullName evidence="2">Uncharacterized protein</fullName>
    </submittedName>
</protein>
<evidence type="ECO:0000313" key="3">
    <source>
        <dbReference type="Proteomes" id="UP000765509"/>
    </source>
</evidence>
<evidence type="ECO:0000313" key="2">
    <source>
        <dbReference type="EMBL" id="MBW0462399.1"/>
    </source>
</evidence>
<feature type="compositionally biased region" description="Basic and acidic residues" evidence="1">
    <location>
        <begin position="91"/>
        <end position="100"/>
    </location>
</feature>
<feature type="compositionally biased region" description="Polar residues" evidence="1">
    <location>
        <begin position="121"/>
        <end position="131"/>
    </location>
</feature>
<feature type="compositionally biased region" description="Polar residues" evidence="1">
    <location>
        <begin position="103"/>
        <end position="113"/>
    </location>
</feature>